<dbReference type="GO" id="GO:0046872">
    <property type="term" value="F:metal ion binding"/>
    <property type="evidence" value="ECO:0007669"/>
    <property type="project" value="UniProtKB-KW"/>
</dbReference>
<dbReference type="GO" id="GO:0006032">
    <property type="term" value="P:chitin catabolic process"/>
    <property type="evidence" value="ECO:0007669"/>
    <property type="project" value="UniProtKB-KW"/>
</dbReference>
<dbReference type="GO" id="GO:0005886">
    <property type="term" value="C:plasma membrane"/>
    <property type="evidence" value="ECO:0007669"/>
    <property type="project" value="UniProtKB-SubCell"/>
</dbReference>
<comment type="catalytic activity">
    <reaction evidence="15">
        <text>[(1-&gt;4)-N-acetyl-beta-D-glucosaminyl](n) + n H2O = chitosan + n acetate</text>
        <dbReference type="Rhea" id="RHEA:10464"/>
        <dbReference type="Rhea" id="RHEA-COMP:9593"/>
        <dbReference type="Rhea" id="RHEA-COMP:9597"/>
        <dbReference type="ChEBI" id="CHEBI:15377"/>
        <dbReference type="ChEBI" id="CHEBI:17029"/>
        <dbReference type="ChEBI" id="CHEBI:30089"/>
        <dbReference type="ChEBI" id="CHEBI:57704"/>
        <dbReference type="EC" id="3.5.1.41"/>
    </reaction>
    <physiologicalReaction direction="left-to-right" evidence="15">
        <dbReference type="Rhea" id="RHEA:10465"/>
    </physiologicalReaction>
</comment>
<keyword evidence="5" id="KW-0479">Metal-binding</keyword>
<gene>
    <name evidence="19" type="ORF">VNI00_002946</name>
</gene>
<feature type="domain" description="NodB homology" evidence="18">
    <location>
        <begin position="188"/>
        <end position="383"/>
    </location>
</feature>
<name>A0AAW0DXL3_9AGAR</name>
<accession>A0AAW0DXL3</accession>
<dbReference type="PROSITE" id="PS51677">
    <property type="entry name" value="NODB"/>
    <property type="match status" value="1"/>
</dbReference>
<evidence type="ECO:0000256" key="1">
    <source>
        <dbReference type="ARBA" id="ARBA00001941"/>
    </source>
</evidence>
<comment type="cofactor">
    <cofactor evidence="1">
        <name>Co(2+)</name>
        <dbReference type="ChEBI" id="CHEBI:48828"/>
    </cofactor>
</comment>
<evidence type="ECO:0000256" key="12">
    <source>
        <dbReference type="ARBA" id="ARBA00023316"/>
    </source>
</evidence>
<dbReference type="InterPro" id="IPR002509">
    <property type="entry name" value="NODB_dom"/>
</dbReference>
<dbReference type="GO" id="GO:0071555">
    <property type="term" value="P:cell wall organization"/>
    <property type="evidence" value="ECO:0007669"/>
    <property type="project" value="UniProtKB-KW"/>
</dbReference>
<feature type="compositionally biased region" description="Low complexity" evidence="16">
    <location>
        <begin position="33"/>
        <end position="62"/>
    </location>
</feature>
<dbReference type="PANTHER" id="PTHR10587:SF133">
    <property type="entry name" value="CHITIN DEACETYLASE 1-RELATED"/>
    <property type="match status" value="1"/>
</dbReference>
<keyword evidence="20" id="KW-1185">Reference proteome</keyword>
<feature type="region of interest" description="Disordered" evidence="16">
    <location>
        <begin position="25"/>
        <end position="62"/>
    </location>
</feature>
<dbReference type="GO" id="GO:0004099">
    <property type="term" value="F:chitin deacetylase activity"/>
    <property type="evidence" value="ECO:0007669"/>
    <property type="project" value="UniProtKB-EC"/>
</dbReference>
<evidence type="ECO:0000256" key="14">
    <source>
        <dbReference type="ARBA" id="ARBA00024056"/>
    </source>
</evidence>
<feature type="compositionally biased region" description="Low complexity" evidence="16">
    <location>
        <begin position="430"/>
        <end position="440"/>
    </location>
</feature>
<evidence type="ECO:0000256" key="15">
    <source>
        <dbReference type="ARBA" id="ARBA00048494"/>
    </source>
</evidence>
<evidence type="ECO:0000256" key="9">
    <source>
        <dbReference type="ARBA" id="ARBA00023277"/>
    </source>
</evidence>
<keyword evidence="10" id="KW-0170">Cobalt</keyword>
<keyword evidence="4" id="KW-0336">GPI-anchor</keyword>
<evidence type="ECO:0000256" key="3">
    <source>
        <dbReference type="ARBA" id="ARBA00022475"/>
    </source>
</evidence>
<dbReference type="InterPro" id="IPR050248">
    <property type="entry name" value="Polysacc_deacetylase_ArnD"/>
</dbReference>
<comment type="caution">
    <text evidence="19">The sequence shown here is derived from an EMBL/GenBank/DDBJ whole genome shotgun (WGS) entry which is preliminary data.</text>
</comment>
<keyword evidence="8" id="KW-0472">Membrane</keyword>
<dbReference type="EC" id="3.5.1.41" evidence="14"/>
<dbReference type="GO" id="GO:0000272">
    <property type="term" value="P:polysaccharide catabolic process"/>
    <property type="evidence" value="ECO:0007669"/>
    <property type="project" value="UniProtKB-KW"/>
</dbReference>
<keyword evidence="12" id="KW-0961">Cell wall biogenesis/degradation</keyword>
<keyword evidence="6" id="KW-0378">Hydrolase</keyword>
<dbReference type="GO" id="GO:0098552">
    <property type="term" value="C:side of membrane"/>
    <property type="evidence" value="ECO:0007669"/>
    <property type="project" value="UniProtKB-KW"/>
</dbReference>
<evidence type="ECO:0000256" key="7">
    <source>
        <dbReference type="ARBA" id="ARBA00023024"/>
    </source>
</evidence>
<keyword evidence="7" id="KW-0146">Chitin degradation</keyword>
<sequence>MMIKLQALATLLAVLASTEASGLHQRHAHLAHRQAPASSSAASSAASSSAPPASGASSAVVPTTTDPLATLTAAASDVPPLGQISSGMPTGSALSASTTYQEGAKPTYAADAPALPGPFVFSPGAWPAQDKVPPTDSDEVKAWMKELDGWTIPNIAKNVDNTCASNPVAAQNAAQNGWWTCGGHTRSTDIVQCPDKMTWGVSKLLKFLDQKNISATFFVVGSRIISRPDILREEYMSGHEISVHTWSHHALTTLSNEEIVAELGWTRKAIKDVLGITPTTMRPPYGDMDDRVRAISLAMGMIPISWTTAPSGAVFDTNDWRVAGGLVTAPVQYRTFQDILGNASTMDTGFIVLQHDLYEITVDLAVGFTLDAALSHNPPFTLQPIGECSKIPTSNLYLETNTNKTFPFTNSSAGSGGVDTNGDGKPDTKSGTGSSNSTNSALSFSSPVTVYSLAGFAALGAILL</sequence>
<dbReference type="PANTHER" id="PTHR10587">
    <property type="entry name" value="GLYCOSYL TRANSFERASE-RELATED"/>
    <property type="match status" value="1"/>
</dbReference>
<keyword evidence="9" id="KW-0119">Carbohydrate metabolism</keyword>
<feature type="chain" id="PRO_5043497231" description="chitin deacetylase" evidence="17">
    <location>
        <begin position="21"/>
        <end position="464"/>
    </location>
</feature>
<evidence type="ECO:0000256" key="11">
    <source>
        <dbReference type="ARBA" id="ARBA00023288"/>
    </source>
</evidence>
<evidence type="ECO:0000256" key="6">
    <source>
        <dbReference type="ARBA" id="ARBA00022801"/>
    </source>
</evidence>
<evidence type="ECO:0000256" key="13">
    <source>
        <dbReference type="ARBA" id="ARBA00023326"/>
    </source>
</evidence>
<evidence type="ECO:0000256" key="2">
    <source>
        <dbReference type="ARBA" id="ARBA00004609"/>
    </source>
</evidence>
<evidence type="ECO:0000313" key="20">
    <source>
        <dbReference type="Proteomes" id="UP001383192"/>
    </source>
</evidence>
<organism evidence="19 20">
    <name type="scientific">Paramarasmius palmivorus</name>
    <dbReference type="NCBI Taxonomy" id="297713"/>
    <lineage>
        <taxon>Eukaryota</taxon>
        <taxon>Fungi</taxon>
        <taxon>Dikarya</taxon>
        <taxon>Basidiomycota</taxon>
        <taxon>Agaricomycotina</taxon>
        <taxon>Agaricomycetes</taxon>
        <taxon>Agaricomycetidae</taxon>
        <taxon>Agaricales</taxon>
        <taxon>Marasmiineae</taxon>
        <taxon>Marasmiaceae</taxon>
        <taxon>Paramarasmius</taxon>
    </lineage>
</organism>
<dbReference type="InterPro" id="IPR011330">
    <property type="entry name" value="Glyco_hydro/deAcase_b/a-brl"/>
</dbReference>
<keyword evidence="4" id="KW-0325">Glycoprotein</keyword>
<keyword evidence="3" id="KW-1003">Cell membrane</keyword>
<comment type="subcellular location">
    <subcellularLocation>
        <location evidence="2">Cell membrane</location>
        <topology evidence="2">Lipid-anchor</topology>
        <topology evidence="2">GPI-anchor</topology>
    </subcellularLocation>
</comment>
<keyword evidence="17" id="KW-0732">Signal</keyword>
<reference evidence="19 20" key="1">
    <citation type="submission" date="2024-01" db="EMBL/GenBank/DDBJ databases">
        <title>A draft genome for a cacao thread blight-causing isolate of Paramarasmius palmivorus.</title>
        <authorList>
            <person name="Baruah I.K."/>
            <person name="Bukari Y."/>
            <person name="Amoako-Attah I."/>
            <person name="Meinhardt L.W."/>
            <person name="Bailey B.A."/>
            <person name="Cohen S.P."/>
        </authorList>
    </citation>
    <scope>NUCLEOTIDE SEQUENCE [LARGE SCALE GENOMIC DNA]</scope>
    <source>
        <strain evidence="19 20">GH-12</strain>
    </source>
</reference>
<evidence type="ECO:0000259" key="18">
    <source>
        <dbReference type="PROSITE" id="PS51677"/>
    </source>
</evidence>
<dbReference type="SUPFAM" id="SSF88713">
    <property type="entry name" value="Glycoside hydrolase/deacetylase"/>
    <property type="match status" value="1"/>
</dbReference>
<dbReference type="EMBL" id="JAYKXP010000007">
    <property type="protein sequence ID" value="KAK7056392.1"/>
    <property type="molecule type" value="Genomic_DNA"/>
</dbReference>
<evidence type="ECO:0000256" key="5">
    <source>
        <dbReference type="ARBA" id="ARBA00022723"/>
    </source>
</evidence>
<evidence type="ECO:0000256" key="17">
    <source>
        <dbReference type="SAM" id="SignalP"/>
    </source>
</evidence>
<evidence type="ECO:0000256" key="4">
    <source>
        <dbReference type="ARBA" id="ARBA00022622"/>
    </source>
</evidence>
<evidence type="ECO:0000313" key="19">
    <source>
        <dbReference type="EMBL" id="KAK7056392.1"/>
    </source>
</evidence>
<keyword evidence="11" id="KW-0449">Lipoprotein</keyword>
<evidence type="ECO:0000256" key="8">
    <source>
        <dbReference type="ARBA" id="ARBA00023136"/>
    </source>
</evidence>
<dbReference type="Gene3D" id="3.20.20.370">
    <property type="entry name" value="Glycoside hydrolase/deacetylase"/>
    <property type="match status" value="1"/>
</dbReference>
<dbReference type="Pfam" id="PF01522">
    <property type="entry name" value="Polysacc_deac_1"/>
    <property type="match status" value="1"/>
</dbReference>
<evidence type="ECO:0000256" key="16">
    <source>
        <dbReference type="SAM" id="MobiDB-lite"/>
    </source>
</evidence>
<feature type="region of interest" description="Disordered" evidence="16">
    <location>
        <begin position="408"/>
        <end position="440"/>
    </location>
</feature>
<keyword evidence="13" id="KW-0624">Polysaccharide degradation</keyword>
<feature type="signal peptide" evidence="17">
    <location>
        <begin position="1"/>
        <end position="20"/>
    </location>
</feature>
<dbReference type="AlphaFoldDB" id="A0AAW0DXL3"/>
<evidence type="ECO:0000256" key="10">
    <source>
        <dbReference type="ARBA" id="ARBA00023285"/>
    </source>
</evidence>
<protein>
    <recommendedName>
        <fullName evidence="14">chitin deacetylase</fullName>
        <ecNumber evidence="14">3.5.1.41</ecNumber>
    </recommendedName>
</protein>
<proteinExistence type="predicted"/>
<dbReference type="Proteomes" id="UP001383192">
    <property type="component" value="Unassembled WGS sequence"/>
</dbReference>
<dbReference type="GO" id="GO:0009272">
    <property type="term" value="P:fungal-type cell wall biogenesis"/>
    <property type="evidence" value="ECO:0007669"/>
    <property type="project" value="UniProtKB-ARBA"/>
</dbReference>